<protein>
    <submittedName>
        <fullName evidence="1">SPOR domain-containing protein</fullName>
    </submittedName>
</protein>
<dbReference type="AlphaFoldDB" id="A0A857J7F4"/>
<reference evidence="1 2" key="1">
    <citation type="submission" date="2020-01" db="EMBL/GenBank/DDBJ databases">
        <title>Genome sequencing of strain KACC 21265.</title>
        <authorList>
            <person name="Heo J."/>
            <person name="Kim S.-J."/>
            <person name="Kim J.-S."/>
            <person name="Hong S.-B."/>
            <person name="Kwon S.-W."/>
        </authorList>
    </citation>
    <scope>NUCLEOTIDE SEQUENCE [LARGE SCALE GENOMIC DNA]</scope>
    <source>
        <strain evidence="1 2">KACC 21265</strain>
    </source>
</reference>
<name>A0A857J7F4_9BURK</name>
<proteinExistence type="predicted"/>
<accession>A0A857J7F4</accession>
<gene>
    <name evidence="1" type="ORF">GT347_13665</name>
</gene>
<dbReference type="Proteomes" id="UP000464787">
    <property type="component" value="Chromosome"/>
</dbReference>
<keyword evidence="2" id="KW-1185">Reference proteome</keyword>
<evidence type="ECO:0000313" key="2">
    <source>
        <dbReference type="Proteomes" id="UP000464787"/>
    </source>
</evidence>
<dbReference type="KEGG" id="xyk:GT347_13665"/>
<dbReference type="EMBL" id="CP047650">
    <property type="protein sequence ID" value="QHI98942.1"/>
    <property type="molecule type" value="Genomic_DNA"/>
</dbReference>
<dbReference type="RefSeq" id="WP_160552596.1">
    <property type="nucleotide sequence ID" value="NZ_CP047650.1"/>
</dbReference>
<organism evidence="1 2">
    <name type="scientific">Xylophilus rhododendri</name>
    <dbReference type="NCBI Taxonomy" id="2697032"/>
    <lineage>
        <taxon>Bacteria</taxon>
        <taxon>Pseudomonadati</taxon>
        <taxon>Pseudomonadota</taxon>
        <taxon>Betaproteobacteria</taxon>
        <taxon>Burkholderiales</taxon>
        <taxon>Xylophilus</taxon>
    </lineage>
</organism>
<sequence>MLRLVALLLVLANGIYYAWSQNALRAWGLERPTQAEPQRVRQQIRPEALKLVSAEEARSIAAAAQAAPAAPAPTECLQAGLFGDAEAALLRTRAEALLPAGSWSLVPGSTPARWIVYMGRYPSADYVAKKRGELRALHVAFEAPGSPALEPGLSLGSYATQSEANAGMAALAQRGVRTARVVEQRPAVQGQTLRLPAVDEAMRPALQGLAPALAGHTLQPCG</sequence>
<evidence type="ECO:0000313" key="1">
    <source>
        <dbReference type="EMBL" id="QHI98942.1"/>
    </source>
</evidence>